<dbReference type="AlphaFoldDB" id="A0A6A5ZLS7"/>
<keyword evidence="3" id="KW-1185">Reference proteome</keyword>
<dbReference type="OrthoDB" id="3776815at2759"/>
<sequence length="271" mass="28431">MSPIFSTLVFAVAATAQITTSIWMPSGLDDQEVGFYASIIGNENGKTTMALTYDNNTDTENISYYDYTAPSTITIQGSTWYETQTTTTDSFEDAVGTYGLSCSLPTQTRARPTCVYSQGGPLAYKVYCSDYSSYTDVYTSTWEQTYTSDEFGPETVYTGVETVDYRTYIPDFCTEGSTLPEDIAKTTMTVSRGYVQTYQVVITAGQEKLAATAGASVSNSGAPTTGTGAVATGANASGTGPLQASGTGAAPVMTAAPALLGLGAAMAAFVL</sequence>
<accession>A0A6A5ZLS7</accession>
<feature type="chain" id="PRO_5025409521" evidence="1">
    <location>
        <begin position="22"/>
        <end position="271"/>
    </location>
</feature>
<evidence type="ECO:0000313" key="3">
    <source>
        <dbReference type="Proteomes" id="UP000799770"/>
    </source>
</evidence>
<dbReference type="Proteomes" id="UP000799770">
    <property type="component" value="Unassembled WGS sequence"/>
</dbReference>
<reference evidence="2" key="1">
    <citation type="journal article" date="2020" name="Stud. Mycol.">
        <title>101 Dothideomycetes genomes: a test case for predicting lifestyles and emergence of pathogens.</title>
        <authorList>
            <person name="Haridas S."/>
            <person name="Albert R."/>
            <person name="Binder M."/>
            <person name="Bloem J."/>
            <person name="Labutti K."/>
            <person name="Salamov A."/>
            <person name="Andreopoulos B."/>
            <person name="Baker S."/>
            <person name="Barry K."/>
            <person name="Bills G."/>
            <person name="Bluhm B."/>
            <person name="Cannon C."/>
            <person name="Castanera R."/>
            <person name="Culley D."/>
            <person name="Daum C."/>
            <person name="Ezra D."/>
            <person name="Gonzalez J."/>
            <person name="Henrissat B."/>
            <person name="Kuo A."/>
            <person name="Liang C."/>
            <person name="Lipzen A."/>
            <person name="Lutzoni F."/>
            <person name="Magnuson J."/>
            <person name="Mondo S."/>
            <person name="Nolan M."/>
            <person name="Ohm R."/>
            <person name="Pangilinan J."/>
            <person name="Park H.-J."/>
            <person name="Ramirez L."/>
            <person name="Alfaro M."/>
            <person name="Sun H."/>
            <person name="Tritt A."/>
            <person name="Yoshinaga Y."/>
            <person name="Zwiers L.-H."/>
            <person name="Turgeon B."/>
            <person name="Goodwin S."/>
            <person name="Spatafora J."/>
            <person name="Crous P."/>
            <person name="Grigoriev I."/>
        </authorList>
    </citation>
    <scope>NUCLEOTIDE SEQUENCE</scope>
    <source>
        <strain evidence="2">CBS 627.86</strain>
    </source>
</reference>
<name>A0A6A5ZLS7_9PLEO</name>
<proteinExistence type="predicted"/>
<organism evidence="2 3">
    <name type="scientific">Lophiotrema nucula</name>
    <dbReference type="NCBI Taxonomy" id="690887"/>
    <lineage>
        <taxon>Eukaryota</taxon>
        <taxon>Fungi</taxon>
        <taxon>Dikarya</taxon>
        <taxon>Ascomycota</taxon>
        <taxon>Pezizomycotina</taxon>
        <taxon>Dothideomycetes</taxon>
        <taxon>Pleosporomycetidae</taxon>
        <taxon>Pleosporales</taxon>
        <taxon>Lophiotremataceae</taxon>
        <taxon>Lophiotrema</taxon>
    </lineage>
</organism>
<keyword evidence="1" id="KW-0732">Signal</keyword>
<dbReference type="EMBL" id="ML977314">
    <property type="protein sequence ID" value="KAF2119954.1"/>
    <property type="molecule type" value="Genomic_DNA"/>
</dbReference>
<gene>
    <name evidence="2" type="ORF">BDV96DRAFT_595559</name>
</gene>
<protein>
    <submittedName>
        <fullName evidence="2">Uncharacterized protein</fullName>
    </submittedName>
</protein>
<evidence type="ECO:0000256" key="1">
    <source>
        <dbReference type="SAM" id="SignalP"/>
    </source>
</evidence>
<feature type="signal peptide" evidence="1">
    <location>
        <begin position="1"/>
        <end position="21"/>
    </location>
</feature>
<evidence type="ECO:0000313" key="2">
    <source>
        <dbReference type="EMBL" id="KAF2119954.1"/>
    </source>
</evidence>